<dbReference type="PANTHER" id="PTHR37017">
    <property type="entry name" value="AB HYDROLASE-1 DOMAIN-CONTAINING PROTEIN-RELATED"/>
    <property type="match status" value="1"/>
</dbReference>
<keyword evidence="3" id="KW-1185">Reference proteome</keyword>
<dbReference type="SUPFAM" id="SSF53474">
    <property type="entry name" value="alpha/beta-Hydrolases"/>
    <property type="match status" value="1"/>
</dbReference>
<comment type="caution">
    <text evidence="2">The sequence shown here is derived from an EMBL/GenBank/DDBJ whole genome shotgun (WGS) entry which is preliminary data.</text>
</comment>
<dbReference type="EMBL" id="JAKJXP020000025">
    <property type="protein sequence ID" value="KAK7753804.1"/>
    <property type="molecule type" value="Genomic_DNA"/>
</dbReference>
<dbReference type="Proteomes" id="UP001320420">
    <property type="component" value="Unassembled WGS sequence"/>
</dbReference>
<dbReference type="InterPro" id="IPR029058">
    <property type="entry name" value="AB_hydrolase_fold"/>
</dbReference>
<dbReference type="Gene3D" id="3.40.50.1820">
    <property type="entry name" value="alpha/beta hydrolase"/>
    <property type="match status" value="1"/>
</dbReference>
<organism evidence="2 3">
    <name type="scientific">Diatrype stigma</name>
    <dbReference type="NCBI Taxonomy" id="117547"/>
    <lineage>
        <taxon>Eukaryota</taxon>
        <taxon>Fungi</taxon>
        <taxon>Dikarya</taxon>
        <taxon>Ascomycota</taxon>
        <taxon>Pezizomycotina</taxon>
        <taxon>Sordariomycetes</taxon>
        <taxon>Xylariomycetidae</taxon>
        <taxon>Xylariales</taxon>
        <taxon>Diatrypaceae</taxon>
        <taxon>Diatrype</taxon>
    </lineage>
</organism>
<evidence type="ECO:0000313" key="2">
    <source>
        <dbReference type="EMBL" id="KAK7753804.1"/>
    </source>
</evidence>
<sequence>MTTTSTKPIIVIVHGAFHPPIYYRKLIEPLRAQGYTVLAPPMPTTGLDDSVNGTTYVDDVRRIHESLLPLFDKEGREAVVVGHSQGGIAAAAVTEGQTVAERKARGLQGGIRAMVYIAAGAHYVPVMPAERKGVVPLYNSLPTEAEQWRAAEDLVPQSRASVNAAVHFVAADVHRDVAGRSTYVVCTRDMAVPVAAQRAWAAASGCRDVVDLESDHSPFLGDERARRVVHVIVGVAESSGR</sequence>
<reference evidence="2 3" key="1">
    <citation type="submission" date="2024-02" db="EMBL/GenBank/DDBJ databases">
        <title>De novo assembly and annotation of 12 fungi associated with fruit tree decline syndrome in Ontario, Canada.</title>
        <authorList>
            <person name="Sulman M."/>
            <person name="Ellouze W."/>
            <person name="Ilyukhin E."/>
        </authorList>
    </citation>
    <scope>NUCLEOTIDE SEQUENCE [LARGE SCALE GENOMIC DNA]</scope>
    <source>
        <strain evidence="2 3">M11/M66-122</strain>
    </source>
</reference>
<protein>
    <recommendedName>
        <fullName evidence="1">AB hydrolase-1 domain-containing protein</fullName>
    </recommendedName>
</protein>
<proteinExistence type="predicted"/>
<feature type="domain" description="AB hydrolase-1" evidence="1">
    <location>
        <begin position="10"/>
        <end position="229"/>
    </location>
</feature>
<dbReference type="AlphaFoldDB" id="A0AAN9UR62"/>
<dbReference type="InterPro" id="IPR000073">
    <property type="entry name" value="AB_hydrolase_1"/>
</dbReference>
<evidence type="ECO:0000313" key="3">
    <source>
        <dbReference type="Proteomes" id="UP001320420"/>
    </source>
</evidence>
<name>A0AAN9UR62_9PEZI</name>
<accession>A0AAN9UR62</accession>
<evidence type="ECO:0000259" key="1">
    <source>
        <dbReference type="Pfam" id="PF12697"/>
    </source>
</evidence>
<dbReference type="InterPro" id="IPR052897">
    <property type="entry name" value="Sec-Metab_Biosynth_Hydrolase"/>
</dbReference>
<dbReference type="PANTHER" id="PTHR37017:SF13">
    <property type="entry name" value="AB HYDROLASE-1 DOMAIN-CONTAINING PROTEIN"/>
    <property type="match status" value="1"/>
</dbReference>
<dbReference type="Pfam" id="PF12697">
    <property type="entry name" value="Abhydrolase_6"/>
    <property type="match status" value="1"/>
</dbReference>
<gene>
    <name evidence="2" type="ORF">SLS62_004169</name>
</gene>